<dbReference type="EMBL" id="GAIX01012619">
    <property type="protein sequence ID" value="JAA79941.1"/>
    <property type="molecule type" value="Transcribed_RNA"/>
</dbReference>
<sequence>MRNLTQHDEVALEKPKLTVCKKLFLQASRNKIFLVCLTLHCTLPGEIERILSCQKILRSPFVTGGMDVSDLDMCI</sequence>
<proteinExistence type="predicted"/>
<organism evidence="1">
    <name type="scientific">Pararge aegeria</name>
    <name type="common">speckled wood butterfly</name>
    <dbReference type="NCBI Taxonomy" id="116150"/>
    <lineage>
        <taxon>Eukaryota</taxon>
        <taxon>Metazoa</taxon>
        <taxon>Ecdysozoa</taxon>
        <taxon>Arthropoda</taxon>
        <taxon>Hexapoda</taxon>
        <taxon>Insecta</taxon>
        <taxon>Pterygota</taxon>
        <taxon>Neoptera</taxon>
        <taxon>Endopterygota</taxon>
        <taxon>Lepidoptera</taxon>
        <taxon>Glossata</taxon>
        <taxon>Ditrysia</taxon>
        <taxon>Papilionoidea</taxon>
        <taxon>Nymphalidae</taxon>
        <taxon>Satyrinae</taxon>
        <taxon>Satyrini</taxon>
        <taxon>Parargina</taxon>
        <taxon>Pararge</taxon>
    </lineage>
</organism>
<reference evidence="1" key="1">
    <citation type="journal article" date="2013" name="BMC Genomics">
        <title>Unscrambling butterfly oogenesis.</title>
        <authorList>
            <person name="Carter J.M."/>
            <person name="Baker S.C."/>
            <person name="Pink R."/>
            <person name="Carter D.R."/>
            <person name="Collins A."/>
            <person name="Tomlin J."/>
            <person name="Gibbs M."/>
            <person name="Breuker C.J."/>
        </authorList>
    </citation>
    <scope>NUCLEOTIDE SEQUENCE</scope>
    <source>
        <tissue evidence="1">Ovary</tissue>
    </source>
</reference>
<accession>S4NMK5</accession>
<protein>
    <submittedName>
        <fullName evidence="1">Uncharacterized protein</fullName>
    </submittedName>
</protein>
<evidence type="ECO:0000313" key="1">
    <source>
        <dbReference type="EMBL" id="JAA79941.1"/>
    </source>
</evidence>
<reference evidence="1" key="2">
    <citation type="submission" date="2013-05" db="EMBL/GenBank/DDBJ databases">
        <authorList>
            <person name="Carter J.-M."/>
            <person name="Baker S.C."/>
            <person name="Pink R."/>
            <person name="Carter D.R.F."/>
            <person name="Collins A."/>
            <person name="Tomlin J."/>
            <person name="Gibbs M."/>
            <person name="Breuker C.J."/>
        </authorList>
    </citation>
    <scope>NUCLEOTIDE SEQUENCE</scope>
    <source>
        <tissue evidence="1">Ovary</tissue>
    </source>
</reference>
<name>S4NMK5_9NEOP</name>
<dbReference type="AlphaFoldDB" id="S4NMK5"/>